<protein>
    <recommendedName>
        <fullName evidence="3">Motility protein</fullName>
    </recommendedName>
</protein>
<dbReference type="Pfam" id="PF14070">
    <property type="entry name" value="YjfB_motility"/>
    <property type="match status" value="1"/>
</dbReference>
<comment type="caution">
    <text evidence="1">The sequence shown here is derived from an EMBL/GenBank/DDBJ whole genome shotgun (WGS) entry which is preliminary data.</text>
</comment>
<dbReference type="AlphaFoldDB" id="A0A0P6X2U0"/>
<keyword evidence="2" id="KW-1185">Reference proteome</keyword>
<dbReference type="STRING" id="229920.ADM99_02520"/>
<dbReference type="EMBL" id="LGCK01000005">
    <property type="protein sequence ID" value="KPL73717.1"/>
    <property type="molecule type" value="Genomic_DNA"/>
</dbReference>
<proteinExistence type="predicted"/>
<evidence type="ECO:0000313" key="1">
    <source>
        <dbReference type="EMBL" id="KPL73717.1"/>
    </source>
</evidence>
<gene>
    <name evidence="1" type="ORF">ADM99_02520</name>
</gene>
<evidence type="ECO:0000313" key="2">
    <source>
        <dbReference type="Proteomes" id="UP000050430"/>
    </source>
</evidence>
<sequence>MSVFNSTGPVQKIFFQKRTKGTMHTTDKKNMINSISSESSLASYATGSKNRAVMNEISMAIMKQTMDQQKAAGQALIEMIKQSPMPDGTGQLLNKAA</sequence>
<organism evidence="1 2">
    <name type="scientific">Leptolinea tardivitalis</name>
    <dbReference type="NCBI Taxonomy" id="229920"/>
    <lineage>
        <taxon>Bacteria</taxon>
        <taxon>Bacillati</taxon>
        <taxon>Chloroflexota</taxon>
        <taxon>Anaerolineae</taxon>
        <taxon>Anaerolineales</taxon>
        <taxon>Anaerolineaceae</taxon>
        <taxon>Leptolinea</taxon>
    </lineage>
</organism>
<reference evidence="1 2" key="1">
    <citation type="submission" date="2015-07" db="EMBL/GenBank/DDBJ databases">
        <title>Genome sequence of Leptolinea tardivitalis DSM 16556.</title>
        <authorList>
            <person name="Hemp J."/>
            <person name="Ward L.M."/>
            <person name="Pace L.A."/>
            <person name="Fischer W.W."/>
        </authorList>
    </citation>
    <scope>NUCLEOTIDE SEQUENCE [LARGE SCALE GENOMIC DNA]</scope>
    <source>
        <strain evidence="1 2">YMTK-2</strain>
    </source>
</reference>
<dbReference type="Proteomes" id="UP000050430">
    <property type="component" value="Unassembled WGS sequence"/>
</dbReference>
<dbReference type="InterPro" id="IPR025906">
    <property type="entry name" value="YjfB_motility"/>
</dbReference>
<evidence type="ECO:0008006" key="3">
    <source>
        <dbReference type="Google" id="ProtNLM"/>
    </source>
</evidence>
<name>A0A0P6X2U0_9CHLR</name>
<accession>A0A0P6X2U0</accession>